<organism evidence="1 2">
    <name type="scientific">Prevotella herbatica</name>
    <dbReference type="NCBI Taxonomy" id="2801997"/>
    <lineage>
        <taxon>Bacteria</taxon>
        <taxon>Pseudomonadati</taxon>
        <taxon>Bacteroidota</taxon>
        <taxon>Bacteroidia</taxon>
        <taxon>Bacteroidales</taxon>
        <taxon>Prevotellaceae</taxon>
        <taxon>Prevotella</taxon>
    </lineage>
</organism>
<dbReference type="RefSeq" id="WP_207154761.1">
    <property type="nucleotide sequence ID" value="NZ_AP024484.1"/>
</dbReference>
<name>A0ABN6EFA2_9BACT</name>
<dbReference type="Proteomes" id="UP001319045">
    <property type="component" value="Chromosome"/>
</dbReference>
<dbReference type="InterPro" id="IPR025345">
    <property type="entry name" value="DUF4249"/>
</dbReference>
<dbReference type="Pfam" id="PF14054">
    <property type="entry name" value="DUF4249"/>
    <property type="match status" value="1"/>
</dbReference>
<dbReference type="PROSITE" id="PS51257">
    <property type="entry name" value="PROKAR_LIPOPROTEIN"/>
    <property type="match status" value="1"/>
</dbReference>
<protein>
    <submittedName>
        <fullName evidence="1">DUF4249 domain-containing protein</fullName>
    </submittedName>
</protein>
<keyword evidence="2" id="KW-1185">Reference proteome</keyword>
<dbReference type="EMBL" id="AP024484">
    <property type="protein sequence ID" value="BCS84597.1"/>
    <property type="molecule type" value="Genomic_DNA"/>
</dbReference>
<evidence type="ECO:0000313" key="1">
    <source>
        <dbReference type="EMBL" id="BCS84597.1"/>
    </source>
</evidence>
<evidence type="ECO:0000313" key="2">
    <source>
        <dbReference type="Proteomes" id="UP001319045"/>
    </source>
</evidence>
<gene>
    <name evidence="1" type="ORF">prwr041_04900</name>
</gene>
<sequence length="351" mass="39688">MEKIIYFIILLFTLVSCKDEISLDSINNSDKIVVYCFPTESDTTYMQIARSVPIKSYSNIIDKTAIDNAEINYTVNGKTSRIESIGKGFYKITGLQKKGDDIAFYVKTDGLPPVSAITTIPESVNICKPTEKGITLYDQDSESTQKFDQVTATFTDNSNTHDYYAVRVMVKNYTGYVKVSNKNEIYYLPNLATYKQYDHTDQSDTVSLVYNDSVYSVAEINTSSEELLSPTSEMDDGFGFSNNFYQNMYIFDDSSINGKTYTLHLNIPSNASYGVSTSTGYKYYDFDKAYQVQLMHLTPQYYHFLKSLNEIRNNDMAQYGLSQISPTVSNVSSGLGLFGAWITTQTTWVKK</sequence>
<reference evidence="1 2" key="1">
    <citation type="journal article" date="2022" name="Int. J. Syst. Evol. Microbiol.">
        <title>Prevotella herbatica sp. nov., a plant polysaccharide-decomposing anaerobic bacterium isolated from a methanogenic reactor.</title>
        <authorList>
            <person name="Uek A."/>
            <person name="Tonouchi A."/>
            <person name="Kaku N."/>
            <person name="Ueki K."/>
        </authorList>
    </citation>
    <scope>NUCLEOTIDE SEQUENCE [LARGE SCALE GENOMIC DNA]</scope>
    <source>
        <strain evidence="1 2">WR041</strain>
    </source>
</reference>
<accession>A0ABN6EFA2</accession>
<proteinExistence type="predicted"/>